<evidence type="ECO:0000313" key="2">
    <source>
        <dbReference type="EMBL" id="RIA81226.1"/>
    </source>
</evidence>
<dbReference type="AlphaFoldDB" id="A0A397S8Z9"/>
<name>A0A397S8Z9_9GLOM</name>
<accession>A0A397S8Z9</accession>
<keyword evidence="1" id="KW-0175">Coiled coil</keyword>
<gene>
    <name evidence="2" type="ORF">C1645_744682</name>
</gene>
<dbReference type="Proteomes" id="UP000265703">
    <property type="component" value="Unassembled WGS sequence"/>
</dbReference>
<reference evidence="2 3" key="1">
    <citation type="submission" date="2018-06" db="EMBL/GenBank/DDBJ databases">
        <title>Comparative genomics reveals the genomic features of Rhizophagus irregularis, R. cerebriforme, R. diaphanum and Gigaspora rosea, and their symbiotic lifestyle signature.</title>
        <authorList>
            <person name="Morin E."/>
            <person name="San Clemente H."/>
            <person name="Chen E.C.H."/>
            <person name="De La Providencia I."/>
            <person name="Hainaut M."/>
            <person name="Kuo A."/>
            <person name="Kohler A."/>
            <person name="Murat C."/>
            <person name="Tang N."/>
            <person name="Roy S."/>
            <person name="Loubradou J."/>
            <person name="Henrissat B."/>
            <person name="Grigoriev I.V."/>
            <person name="Corradi N."/>
            <person name="Roux C."/>
            <person name="Martin F.M."/>
        </authorList>
    </citation>
    <scope>NUCLEOTIDE SEQUENCE [LARGE SCALE GENOMIC DNA]</scope>
    <source>
        <strain evidence="2 3">DAOM 227022</strain>
    </source>
</reference>
<organism evidence="2 3">
    <name type="scientific">Glomus cerebriforme</name>
    <dbReference type="NCBI Taxonomy" id="658196"/>
    <lineage>
        <taxon>Eukaryota</taxon>
        <taxon>Fungi</taxon>
        <taxon>Fungi incertae sedis</taxon>
        <taxon>Mucoromycota</taxon>
        <taxon>Glomeromycotina</taxon>
        <taxon>Glomeromycetes</taxon>
        <taxon>Glomerales</taxon>
        <taxon>Glomeraceae</taxon>
        <taxon>Glomus</taxon>
    </lineage>
</organism>
<sequence length="130" mass="15441">MQSIDSLRELNAKLLVEIAKLRKENNEISELEKKFAEVEAEAENVKLKQIIEENVMHDARRFRYNGYGGYNEYGERDRGYYYCDGRYKRKTSPMMSPYYLSGNYLEELLGKSITELCEIVYFFFQISWVA</sequence>
<comment type="caution">
    <text evidence="2">The sequence shown here is derived from an EMBL/GenBank/DDBJ whole genome shotgun (WGS) entry which is preliminary data.</text>
</comment>
<dbReference type="EMBL" id="QKYT01000828">
    <property type="protein sequence ID" value="RIA81226.1"/>
    <property type="molecule type" value="Genomic_DNA"/>
</dbReference>
<evidence type="ECO:0000256" key="1">
    <source>
        <dbReference type="SAM" id="Coils"/>
    </source>
</evidence>
<keyword evidence="3" id="KW-1185">Reference proteome</keyword>
<protein>
    <submittedName>
        <fullName evidence="2">Uncharacterized protein</fullName>
    </submittedName>
</protein>
<evidence type="ECO:0000313" key="3">
    <source>
        <dbReference type="Proteomes" id="UP000265703"/>
    </source>
</evidence>
<proteinExistence type="predicted"/>
<feature type="coiled-coil region" evidence="1">
    <location>
        <begin position="4"/>
        <end position="53"/>
    </location>
</feature>